<accession>A0A7C9AES7</accession>
<dbReference type="EMBL" id="GISG01230471">
    <property type="protein sequence ID" value="MBA4666094.1"/>
    <property type="molecule type" value="Transcribed_RNA"/>
</dbReference>
<feature type="signal peptide" evidence="1">
    <location>
        <begin position="1"/>
        <end position="15"/>
    </location>
</feature>
<keyword evidence="1" id="KW-0732">Signal</keyword>
<organism evidence="2">
    <name type="scientific">Opuntia streptacantha</name>
    <name type="common">Prickly pear cactus</name>
    <name type="synonym">Opuntia cardona</name>
    <dbReference type="NCBI Taxonomy" id="393608"/>
    <lineage>
        <taxon>Eukaryota</taxon>
        <taxon>Viridiplantae</taxon>
        <taxon>Streptophyta</taxon>
        <taxon>Embryophyta</taxon>
        <taxon>Tracheophyta</taxon>
        <taxon>Spermatophyta</taxon>
        <taxon>Magnoliopsida</taxon>
        <taxon>eudicotyledons</taxon>
        <taxon>Gunneridae</taxon>
        <taxon>Pentapetalae</taxon>
        <taxon>Caryophyllales</taxon>
        <taxon>Cactineae</taxon>
        <taxon>Cactaceae</taxon>
        <taxon>Opuntioideae</taxon>
        <taxon>Opuntia</taxon>
    </lineage>
</organism>
<dbReference type="EMBL" id="GISG01230469">
    <property type="protein sequence ID" value="MBA4666093.1"/>
    <property type="molecule type" value="Transcribed_RNA"/>
</dbReference>
<reference evidence="2" key="1">
    <citation type="journal article" date="2013" name="J. Plant Res.">
        <title>Effect of fungi and light on seed germination of three Opuntia species from semiarid lands of central Mexico.</title>
        <authorList>
            <person name="Delgado-Sanchez P."/>
            <person name="Jimenez-Bremont J.F."/>
            <person name="Guerrero-Gonzalez Mde L."/>
            <person name="Flores J."/>
        </authorList>
    </citation>
    <scope>NUCLEOTIDE SEQUENCE</scope>
    <source>
        <tissue evidence="2">Cladode</tissue>
    </source>
</reference>
<dbReference type="AlphaFoldDB" id="A0A7C9AES7"/>
<protein>
    <submittedName>
        <fullName evidence="2">Uncharacterized protein</fullName>
    </submittedName>
</protein>
<feature type="chain" id="PRO_5036201184" evidence="1">
    <location>
        <begin position="16"/>
        <end position="193"/>
    </location>
</feature>
<evidence type="ECO:0000256" key="1">
    <source>
        <dbReference type="SAM" id="SignalP"/>
    </source>
</evidence>
<reference evidence="2" key="2">
    <citation type="submission" date="2020-07" db="EMBL/GenBank/DDBJ databases">
        <authorList>
            <person name="Vera ALvarez R."/>
            <person name="Arias-Moreno D.M."/>
            <person name="Jimenez-Jacinto V."/>
            <person name="Jimenez-Bremont J.F."/>
            <person name="Swaminathan K."/>
            <person name="Moose S.P."/>
            <person name="Guerrero-Gonzalez M.L."/>
            <person name="Marino-Ramirez L."/>
            <person name="Landsman D."/>
            <person name="Rodriguez-Kessler M."/>
            <person name="Delgado-Sanchez P."/>
        </authorList>
    </citation>
    <scope>NUCLEOTIDE SEQUENCE</scope>
    <source>
        <tissue evidence="2">Cladode</tissue>
    </source>
</reference>
<proteinExistence type="predicted"/>
<evidence type="ECO:0000313" key="2">
    <source>
        <dbReference type="EMBL" id="MBA4666094.1"/>
    </source>
</evidence>
<sequence>MIAFAHFAFPPLATSADVSSFCLFAACPADSSLLTPVACFASSSSCRRNSFRFCSSIFCFFRSSSKSSRFSIFFCTTGGALGLFEVTGLRSQPTVMMLSGILGRAIFEARYWRSAFALLTTAGRGDAEESGTFREATKTLLPLLMSSSAILSLFAHHNLMKRLPITASGAFRAFSASSLLENCTKARSLFAGI</sequence>
<name>A0A7C9AES7_OPUST</name>